<proteinExistence type="predicted"/>
<sequence length="495" mass="56970">MSVDDDDNEIDDDELSYNGFSDDIFVPQIKQKQAVVPLKTLMQSYTKGKIFISKDNRCCKKHIILDRFFQEDLNSIRVYSTTSTIEISDLQFMFKKLAISSEAGVIGKVADGSLSEEEMYIFTGLTWGNMRDLQKKTTSLKNSKNRTKMQAIFVFLFKLRSGSSDALISSTIGLKNKQLVSHYCQEVENSFKRDILPTRFGIKTLSRETLIQDHTTEVAKKLYDCNYRLFLICDGTYIRHQKSSNNEYQRKSYSGQKKVPLCKPFTVCTTDGFIIDMLGPYYANQNDAEIIKLVMEDPHGLRTLMREKDIFILDRGFRDVEAFLKKEKYEVLMPALKGKRNQLTAKESNESRSQSQQQAFIPKIGLYCRIVSFLHNEFGQRLDKENVDEIVGKMKARKHTENTLAAEVIEQAWDRRKVPFQNILPTDFEDFPEMTYNDLKLFLTGTYQLKQAAGYLGEMINKDGSGNIQFVKERNNILKFSFRPATLIVKAIAVS</sequence>
<dbReference type="EMBL" id="LBMM01014704">
    <property type="protein sequence ID" value="KMQ85075.1"/>
    <property type="molecule type" value="Genomic_DNA"/>
</dbReference>
<dbReference type="Pfam" id="PF01609">
    <property type="entry name" value="DDE_Tnp_1"/>
    <property type="match status" value="1"/>
</dbReference>
<evidence type="ECO:0000259" key="1">
    <source>
        <dbReference type="Pfam" id="PF01609"/>
    </source>
</evidence>
<evidence type="ECO:0000313" key="2">
    <source>
        <dbReference type="EMBL" id="KMQ85075.1"/>
    </source>
</evidence>
<evidence type="ECO:0000313" key="3">
    <source>
        <dbReference type="Proteomes" id="UP000036403"/>
    </source>
</evidence>
<gene>
    <name evidence="2" type="ORF">RF55_16609</name>
</gene>
<dbReference type="OrthoDB" id="7606753at2759"/>
<accession>A0A0J7MXE1</accession>
<name>A0A0J7MXE1_LASNI</name>
<keyword evidence="3" id="KW-1185">Reference proteome</keyword>
<dbReference type="AlphaFoldDB" id="A0A0J7MXE1"/>
<organism evidence="2 3">
    <name type="scientific">Lasius niger</name>
    <name type="common">Black garden ant</name>
    <dbReference type="NCBI Taxonomy" id="67767"/>
    <lineage>
        <taxon>Eukaryota</taxon>
        <taxon>Metazoa</taxon>
        <taxon>Ecdysozoa</taxon>
        <taxon>Arthropoda</taxon>
        <taxon>Hexapoda</taxon>
        <taxon>Insecta</taxon>
        <taxon>Pterygota</taxon>
        <taxon>Neoptera</taxon>
        <taxon>Endopterygota</taxon>
        <taxon>Hymenoptera</taxon>
        <taxon>Apocrita</taxon>
        <taxon>Aculeata</taxon>
        <taxon>Formicoidea</taxon>
        <taxon>Formicidae</taxon>
        <taxon>Formicinae</taxon>
        <taxon>Lasius</taxon>
        <taxon>Lasius</taxon>
    </lineage>
</organism>
<dbReference type="Proteomes" id="UP000036403">
    <property type="component" value="Unassembled WGS sequence"/>
</dbReference>
<dbReference type="PaxDb" id="67767-A0A0J7MXE1"/>
<comment type="caution">
    <text evidence="2">The sequence shown here is derived from an EMBL/GenBank/DDBJ whole genome shotgun (WGS) entry which is preliminary data.</text>
</comment>
<reference evidence="2 3" key="1">
    <citation type="submission" date="2015-04" db="EMBL/GenBank/DDBJ databases">
        <title>Lasius niger genome sequencing.</title>
        <authorList>
            <person name="Konorov E.A."/>
            <person name="Nikitin M.A."/>
            <person name="Kirill M.V."/>
            <person name="Chang P."/>
        </authorList>
    </citation>
    <scope>NUCLEOTIDE SEQUENCE [LARGE SCALE GENOMIC DNA]</scope>
    <source>
        <tissue evidence="2">Whole</tissue>
    </source>
</reference>
<feature type="domain" description="Transposase IS4-like" evidence="1">
    <location>
        <begin position="230"/>
        <end position="346"/>
    </location>
</feature>
<dbReference type="GO" id="GO:0004803">
    <property type="term" value="F:transposase activity"/>
    <property type="evidence" value="ECO:0007669"/>
    <property type="project" value="InterPro"/>
</dbReference>
<dbReference type="InterPro" id="IPR002559">
    <property type="entry name" value="Transposase_11"/>
</dbReference>
<dbReference type="GO" id="GO:0006313">
    <property type="term" value="P:DNA transposition"/>
    <property type="evidence" value="ECO:0007669"/>
    <property type="project" value="InterPro"/>
</dbReference>
<dbReference type="GO" id="GO:0003677">
    <property type="term" value="F:DNA binding"/>
    <property type="evidence" value="ECO:0007669"/>
    <property type="project" value="InterPro"/>
</dbReference>
<protein>
    <recommendedName>
        <fullName evidence="1">Transposase IS4-like domain-containing protein</fullName>
    </recommendedName>
</protein>